<gene>
    <name evidence="1" type="ORF">NOCA2690017</name>
</gene>
<organism evidence="1">
    <name type="scientific">metagenome</name>
    <dbReference type="NCBI Taxonomy" id="256318"/>
    <lineage>
        <taxon>unclassified sequences</taxon>
        <taxon>metagenomes</taxon>
    </lineage>
</organism>
<evidence type="ECO:0000313" key="1">
    <source>
        <dbReference type="EMBL" id="CUR59892.1"/>
    </source>
</evidence>
<reference evidence="1" key="1">
    <citation type="submission" date="2015-08" db="EMBL/GenBank/DDBJ databases">
        <authorList>
            <person name="Babu N.S."/>
            <person name="Beckwith C.J."/>
            <person name="Beseler K.G."/>
            <person name="Brison A."/>
            <person name="Carone J.V."/>
            <person name="Caskin T.P."/>
            <person name="Diamond M."/>
            <person name="Durham M.E."/>
            <person name="Foxe J.M."/>
            <person name="Go M."/>
            <person name="Henderson B.A."/>
            <person name="Jones I.B."/>
            <person name="McGettigan J.A."/>
            <person name="Micheletti S.J."/>
            <person name="Nasrallah M.E."/>
            <person name="Ortiz D."/>
            <person name="Piller C.R."/>
            <person name="Privatt S.R."/>
            <person name="Schneider S.L."/>
            <person name="Sharp S."/>
            <person name="Smith T.C."/>
            <person name="Stanton J.D."/>
            <person name="Ullery H.E."/>
            <person name="Wilson R.J."/>
            <person name="Serrano M.G."/>
            <person name="Buck G."/>
            <person name="Lee V."/>
            <person name="Wang Y."/>
            <person name="Carvalho R."/>
            <person name="Voegtly L."/>
            <person name="Shi R."/>
            <person name="Duckworth R."/>
            <person name="Johnson A."/>
            <person name="Loviza R."/>
            <person name="Walstead R."/>
            <person name="Shah Z."/>
            <person name="Kiflezghi M."/>
            <person name="Wade K."/>
            <person name="Ball S.L."/>
            <person name="Bradley K.W."/>
            <person name="Asai D.J."/>
            <person name="Bowman C.A."/>
            <person name="Russell D.A."/>
            <person name="Pope W.H."/>
            <person name="Jacobs-Sera D."/>
            <person name="Hendrix R.W."/>
            <person name="Hatfull G.F."/>
        </authorList>
    </citation>
    <scope>NUCLEOTIDE SEQUENCE</scope>
</reference>
<sequence>MLRGRLHSGPVDSSMSVKQLLGLCFGPVWSFSRVR</sequence>
<dbReference type="EMBL" id="CZKA01000066">
    <property type="protein sequence ID" value="CUR59892.1"/>
    <property type="molecule type" value="Genomic_DNA"/>
</dbReference>
<name>A0A2P2CFT7_9ZZZZ</name>
<protein>
    <submittedName>
        <fullName evidence="1">Uncharacterized protein</fullName>
    </submittedName>
</protein>
<accession>A0A2P2CFT7</accession>
<dbReference type="AlphaFoldDB" id="A0A2P2CFT7"/>
<proteinExistence type="predicted"/>